<dbReference type="Gene3D" id="3.30.70.270">
    <property type="match status" value="1"/>
</dbReference>
<proteinExistence type="predicted"/>
<feature type="compositionally biased region" description="Polar residues" evidence="1">
    <location>
        <begin position="31"/>
        <end position="60"/>
    </location>
</feature>
<feature type="compositionally biased region" description="Basic and acidic residues" evidence="1">
    <location>
        <begin position="296"/>
        <end position="312"/>
    </location>
</feature>
<dbReference type="PANTHER" id="PTHR34239:SF2">
    <property type="entry name" value="TRANSPOSABLE ELEMENT P TRANSPOSASE_THAP9 CONSERVED DOMAIN-CONTAINING PROTEIN"/>
    <property type="match status" value="1"/>
</dbReference>
<dbReference type="Proteomes" id="UP000507470">
    <property type="component" value="Unassembled WGS sequence"/>
</dbReference>
<evidence type="ECO:0000313" key="2">
    <source>
        <dbReference type="EMBL" id="CAC5390119.1"/>
    </source>
</evidence>
<evidence type="ECO:0000313" key="3">
    <source>
        <dbReference type="Proteomes" id="UP000507470"/>
    </source>
</evidence>
<gene>
    <name evidence="2" type="ORF">MCOR_25235</name>
</gene>
<dbReference type="PANTHER" id="PTHR34239">
    <property type="entry name" value="APPLE DOMAIN-CONTAINING PROTEIN"/>
    <property type="match status" value="1"/>
</dbReference>
<organism evidence="2 3">
    <name type="scientific">Mytilus coruscus</name>
    <name type="common">Sea mussel</name>
    <dbReference type="NCBI Taxonomy" id="42192"/>
    <lineage>
        <taxon>Eukaryota</taxon>
        <taxon>Metazoa</taxon>
        <taxon>Spiralia</taxon>
        <taxon>Lophotrochozoa</taxon>
        <taxon>Mollusca</taxon>
        <taxon>Bivalvia</taxon>
        <taxon>Autobranchia</taxon>
        <taxon>Pteriomorphia</taxon>
        <taxon>Mytilida</taxon>
        <taxon>Mytiloidea</taxon>
        <taxon>Mytilidae</taxon>
        <taxon>Mytilinae</taxon>
        <taxon>Mytilus</taxon>
    </lineage>
</organism>
<feature type="region of interest" description="Disordered" evidence="1">
    <location>
        <begin position="31"/>
        <end position="94"/>
    </location>
</feature>
<name>A0A6J8C4Q6_MYTCO</name>
<dbReference type="InterPro" id="IPR043128">
    <property type="entry name" value="Rev_trsase/Diguanyl_cyclase"/>
</dbReference>
<dbReference type="OrthoDB" id="7701249at2759"/>
<sequence>MINNQKLILEQQRAINALTQSVSEIKNACIQNNNKNTPSTASSTHARNRVTRSPNVNTADSFYDSISEEESEGDFESSNEDEEGEPKSKHRKVEIAPTKFEKIKRVESVLSKKPKLGPSVHEEIAKIVNQGSESTVDHRSKEVQELLEKYVRPDNCDYLEVPKVNKVLWTSKETDKLLKDSDRNFQRTQGYLVNGMIPLVLLMDKSLKSSTDESEENFELALDSLNMLLYAHRDMSSQRKRLLTPALDKKYYVLSNEGKKISSKYLFGEQKDLEKRMKEIDDSVKLGKKIGSVKGFGKDKTREPEKSNRDNNKNNGFNSGYISGFKSSFLAKRAQMNREGKKNKKGKGNLGHKKHYKLLSSLRKEGYVNCDDILLIGDSHEECSNNVKNSLLLFDRLGFTIHDGKSVVTPTTKIEFLGFEIDSVNMTVRLTAKIMKLSKESIDCVNWWILNLPYSFKPIVFKSPDRKIESDSSMIGYGAHDVANNLDISGQRIQSLFLIDIRNLELGETYVKIRYGDLLKQTRPGYQLSEFFIEAYKPDYRICVVYTLNEYLERTAALRNDVT</sequence>
<feature type="compositionally biased region" description="Acidic residues" evidence="1">
    <location>
        <begin position="66"/>
        <end position="84"/>
    </location>
</feature>
<keyword evidence="3" id="KW-1185">Reference proteome</keyword>
<dbReference type="EMBL" id="CACVKT020004451">
    <property type="protein sequence ID" value="CAC5390119.1"/>
    <property type="molecule type" value="Genomic_DNA"/>
</dbReference>
<reference evidence="2 3" key="1">
    <citation type="submission" date="2020-06" db="EMBL/GenBank/DDBJ databases">
        <authorList>
            <person name="Li R."/>
            <person name="Bekaert M."/>
        </authorList>
    </citation>
    <scope>NUCLEOTIDE SEQUENCE [LARGE SCALE GENOMIC DNA]</scope>
    <source>
        <strain evidence="3">wild</strain>
    </source>
</reference>
<feature type="region of interest" description="Disordered" evidence="1">
    <location>
        <begin position="295"/>
        <end position="319"/>
    </location>
</feature>
<evidence type="ECO:0000256" key="1">
    <source>
        <dbReference type="SAM" id="MobiDB-lite"/>
    </source>
</evidence>
<accession>A0A6J8C4Q6</accession>
<protein>
    <submittedName>
        <fullName evidence="2">Uncharacterized protein</fullName>
    </submittedName>
</protein>
<dbReference type="AlphaFoldDB" id="A0A6J8C4Q6"/>